<keyword evidence="4" id="KW-1185">Reference proteome</keyword>
<name>A0A158D4G0_9BURK</name>
<dbReference type="Proteomes" id="UP000054851">
    <property type="component" value="Unassembled WGS sequence"/>
</dbReference>
<proteinExistence type="predicted"/>
<evidence type="ECO:0000313" key="3">
    <source>
        <dbReference type="EMBL" id="SAK89535.1"/>
    </source>
</evidence>
<organism evidence="3 4">
    <name type="scientific">Caballeronia hypogeia</name>
    <dbReference type="NCBI Taxonomy" id="1777140"/>
    <lineage>
        <taxon>Bacteria</taxon>
        <taxon>Pseudomonadati</taxon>
        <taxon>Pseudomonadota</taxon>
        <taxon>Betaproteobacteria</taxon>
        <taxon>Burkholderiales</taxon>
        <taxon>Burkholderiaceae</taxon>
        <taxon>Caballeronia</taxon>
    </lineage>
</organism>
<dbReference type="InterPro" id="IPR036513">
    <property type="entry name" value="STAS_dom_sf"/>
</dbReference>
<reference evidence="3" key="1">
    <citation type="submission" date="2016-01" db="EMBL/GenBank/DDBJ databases">
        <authorList>
            <person name="Peeters C."/>
        </authorList>
    </citation>
    <scope>NUCLEOTIDE SEQUENCE</scope>
    <source>
        <strain evidence="3">LMG 29322</strain>
    </source>
</reference>
<dbReference type="Pfam" id="PF14361">
    <property type="entry name" value="RsbRD_N"/>
    <property type="match status" value="1"/>
</dbReference>
<evidence type="ECO:0000256" key="1">
    <source>
        <dbReference type="ARBA" id="ARBA00022553"/>
    </source>
</evidence>
<keyword evidence="1" id="KW-0597">Phosphoprotein</keyword>
<dbReference type="RefSeq" id="WP_061171455.1">
    <property type="nucleotide sequence ID" value="NZ_FCOA02000034.1"/>
</dbReference>
<dbReference type="PANTHER" id="PTHR33745">
    <property type="entry name" value="RSBT ANTAGONIST PROTEIN RSBS-RELATED"/>
    <property type="match status" value="1"/>
</dbReference>
<feature type="domain" description="STAS" evidence="2">
    <location>
        <begin position="162"/>
        <end position="273"/>
    </location>
</feature>
<dbReference type="InterPro" id="IPR051932">
    <property type="entry name" value="Bact_StressResp_Reg"/>
</dbReference>
<dbReference type="InterPro" id="IPR025751">
    <property type="entry name" value="RsbRD_N_dom"/>
</dbReference>
<accession>A0A158D4G0</accession>
<dbReference type="Gene3D" id="3.30.750.24">
    <property type="entry name" value="STAS domain"/>
    <property type="match status" value="1"/>
</dbReference>
<dbReference type="Pfam" id="PF01740">
    <property type="entry name" value="STAS"/>
    <property type="match status" value="1"/>
</dbReference>
<gene>
    <name evidence="3" type="primary">rsbRA</name>
    <name evidence="3" type="ORF">AWB79_06430</name>
</gene>
<sequence length="305" mass="33217">MEMVGGMRLAQLFTNNQEQLLTEWLPQQHAIAARRGLVGEAELRNQFSQFISLLMTALGTAERVDFKSLSWQEVRAFLAEMSSQRARQGFTPVETAMFVFSLKQPLFTRLRGTLKGDPATLADLTWMISTLFDELGLYTTEVFQASREQVIVRQQQELLELSTPVVQLWDGILALPLIGTLDSARTQVVMENLLQKIVETGAAISIIDITGVPTVDTLVAQHLLKTVAAARLMGADCIISGIRPQIAQTIVHLGVNLSNVTTKATLAAAFVVALQRTGKSVTAGLAHDAARGARAGDGFDSQQAE</sequence>
<protein>
    <submittedName>
        <fullName evidence="3">RsbT co-antagonist protein RsbRA</fullName>
    </submittedName>
</protein>
<dbReference type="CDD" id="cd07041">
    <property type="entry name" value="STAS_RsbR_RsbS_like"/>
    <property type="match status" value="1"/>
</dbReference>
<evidence type="ECO:0000313" key="4">
    <source>
        <dbReference type="Proteomes" id="UP000054851"/>
    </source>
</evidence>
<dbReference type="AlphaFoldDB" id="A0A158D4G0"/>
<dbReference type="OrthoDB" id="9800154at2"/>
<evidence type="ECO:0000259" key="2">
    <source>
        <dbReference type="PROSITE" id="PS50801"/>
    </source>
</evidence>
<dbReference type="PROSITE" id="PS50801">
    <property type="entry name" value="STAS"/>
    <property type="match status" value="1"/>
</dbReference>
<dbReference type="InterPro" id="IPR002645">
    <property type="entry name" value="STAS_dom"/>
</dbReference>
<dbReference type="EMBL" id="FCOA02000034">
    <property type="protein sequence ID" value="SAK89535.1"/>
    <property type="molecule type" value="Genomic_DNA"/>
</dbReference>
<comment type="caution">
    <text evidence="3">The sequence shown here is derived from an EMBL/GenBank/DDBJ whole genome shotgun (WGS) entry which is preliminary data.</text>
</comment>
<dbReference type="STRING" id="1777140.AWB79_06430"/>
<dbReference type="PANTHER" id="PTHR33745:SF3">
    <property type="entry name" value="RSBT CO-ANTAGONIST PROTEIN RSBRC"/>
    <property type="match status" value="1"/>
</dbReference>
<dbReference type="SUPFAM" id="SSF52091">
    <property type="entry name" value="SpoIIaa-like"/>
    <property type="match status" value="1"/>
</dbReference>